<feature type="compositionally biased region" description="Acidic residues" evidence="1">
    <location>
        <begin position="65"/>
        <end position="76"/>
    </location>
</feature>
<dbReference type="Proteomes" id="UP001165122">
    <property type="component" value="Unassembled WGS sequence"/>
</dbReference>
<protein>
    <submittedName>
        <fullName evidence="2">Uncharacterized protein</fullName>
    </submittedName>
</protein>
<evidence type="ECO:0000313" key="3">
    <source>
        <dbReference type="Proteomes" id="UP001165122"/>
    </source>
</evidence>
<keyword evidence="3" id="KW-1185">Reference proteome</keyword>
<proteinExistence type="predicted"/>
<comment type="caution">
    <text evidence="2">The sequence shown here is derived from an EMBL/GenBank/DDBJ whole genome shotgun (WGS) entry which is preliminary data.</text>
</comment>
<gene>
    <name evidence="2" type="ORF">TrLO_g3169</name>
</gene>
<evidence type="ECO:0000256" key="1">
    <source>
        <dbReference type="SAM" id="MobiDB-lite"/>
    </source>
</evidence>
<dbReference type="AlphaFoldDB" id="A0A9W7CL61"/>
<sequence length="153" mass="17698">MRFFTSGRHCAIRVGMYHRLYHWKFNTWEKVKEKLEETARLKKSETTAVKSSRREGNKTITDFFTTEDEDEEDDSSSDSSTASDKRATKLAKAAEALCNNHKFRKRLFEDYQSVIDEAQDLITKGTKEASGNVIRKRIRREISETSQGLQGSH</sequence>
<reference evidence="3" key="1">
    <citation type="journal article" date="2023" name="Commun. Biol.">
        <title>Genome analysis of Parmales, the sister group of diatoms, reveals the evolutionary specialization of diatoms from phago-mixotrophs to photoautotrophs.</title>
        <authorList>
            <person name="Ban H."/>
            <person name="Sato S."/>
            <person name="Yoshikawa S."/>
            <person name="Yamada K."/>
            <person name="Nakamura Y."/>
            <person name="Ichinomiya M."/>
            <person name="Sato N."/>
            <person name="Blanc-Mathieu R."/>
            <person name="Endo H."/>
            <person name="Kuwata A."/>
            <person name="Ogata H."/>
        </authorList>
    </citation>
    <scope>NUCLEOTIDE SEQUENCE [LARGE SCALE GENOMIC DNA]</scope>
    <source>
        <strain evidence="3">NIES 3700</strain>
    </source>
</reference>
<name>A0A9W7CL61_9STRA</name>
<accession>A0A9W7CL61</accession>
<evidence type="ECO:0000313" key="2">
    <source>
        <dbReference type="EMBL" id="GMI06586.1"/>
    </source>
</evidence>
<feature type="region of interest" description="Disordered" evidence="1">
    <location>
        <begin position="41"/>
        <end position="86"/>
    </location>
</feature>
<dbReference type="EMBL" id="BRXW01000102">
    <property type="protein sequence ID" value="GMI06586.1"/>
    <property type="molecule type" value="Genomic_DNA"/>
</dbReference>
<organism evidence="2 3">
    <name type="scientific">Triparma laevis f. longispina</name>
    <dbReference type="NCBI Taxonomy" id="1714387"/>
    <lineage>
        <taxon>Eukaryota</taxon>
        <taxon>Sar</taxon>
        <taxon>Stramenopiles</taxon>
        <taxon>Ochrophyta</taxon>
        <taxon>Bolidophyceae</taxon>
        <taxon>Parmales</taxon>
        <taxon>Triparmaceae</taxon>
        <taxon>Triparma</taxon>
    </lineage>
</organism>